<sequence length="96" mass="11669">MKTRDRLELIEKECKIRNNLKQIQFTHYFSNQFMERYTQFFCIEEFLEAAGVTNQASLDSLPMENWERQVQLATTFSSWQEMLDKAGEEYLMENYY</sequence>
<reference evidence="1 2" key="1">
    <citation type="submission" date="2018-10" db="EMBL/GenBank/DDBJ databases">
        <title>Lactobacillus sp. R7 and Lactobacillus sp. R19 isolated from fermented mustard green product of Taiwan.</title>
        <authorList>
            <person name="Lin S.-T."/>
        </authorList>
    </citation>
    <scope>NUCLEOTIDE SEQUENCE [LARGE SCALE GENOMIC DNA]</scope>
    <source>
        <strain evidence="1 2">BCRC 81127</strain>
    </source>
</reference>
<comment type="caution">
    <text evidence="1">The sequence shown here is derived from an EMBL/GenBank/DDBJ whole genome shotgun (WGS) entry which is preliminary data.</text>
</comment>
<evidence type="ECO:0000313" key="2">
    <source>
        <dbReference type="Proteomes" id="UP000298021"/>
    </source>
</evidence>
<dbReference type="Proteomes" id="UP000298021">
    <property type="component" value="Unassembled WGS sequence"/>
</dbReference>
<evidence type="ECO:0000313" key="1">
    <source>
        <dbReference type="EMBL" id="TGD21166.1"/>
    </source>
</evidence>
<dbReference type="EMBL" id="RKLY01000044">
    <property type="protein sequence ID" value="TGD21166.1"/>
    <property type="molecule type" value="Genomic_DNA"/>
</dbReference>
<accession>A0A4Z0JEJ9</accession>
<proteinExistence type="predicted"/>
<name>A0A4Z0JEJ9_9LACO</name>
<dbReference type="RefSeq" id="WP_135374548.1">
    <property type="nucleotide sequence ID" value="NZ_RKLY01000044.1"/>
</dbReference>
<organism evidence="1 2">
    <name type="scientific">Companilactobacillus suantsaicola</name>
    <dbReference type="NCBI Taxonomy" id="2487723"/>
    <lineage>
        <taxon>Bacteria</taxon>
        <taxon>Bacillati</taxon>
        <taxon>Bacillota</taxon>
        <taxon>Bacilli</taxon>
        <taxon>Lactobacillales</taxon>
        <taxon>Lactobacillaceae</taxon>
        <taxon>Companilactobacillus</taxon>
    </lineage>
</organism>
<dbReference type="AlphaFoldDB" id="A0A4Z0JEJ9"/>
<keyword evidence="2" id="KW-1185">Reference proteome</keyword>
<protein>
    <submittedName>
        <fullName evidence="1">Uncharacterized protein</fullName>
    </submittedName>
</protein>
<dbReference type="OrthoDB" id="3035462at2"/>
<gene>
    <name evidence="1" type="ORF">EGT49_11865</name>
</gene>